<protein>
    <submittedName>
        <fullName evidence="1">Uncharacterized protein</fullName>
    </submittedName>
</protein>
<name>A0AAV4VF31_CAEEX</name>
<dbReference type="EMBL" id="BPLR01014427">
    <property type="protein sequence ID" value="GIY68708.1"/>
    <property type="molecule type" value="Genomic_DNA"/>
</dbReference>
<dbReference type="AlphaFoldDB" id="A0AAV4VF31"/>
<sequence>MRKASMSLSVERGQLRGRGFSASLSFTEGSPKFLRSQRGIREGGAAEAPSVNSYVRSNADYSHFVVTGMNRRAHAHTGTGLKWLRE</sequence>
<proteinExistence type="predicted"/>
<reference evidence="1 2" key="1">
    <citation type="submission" date="2021-06" db="EMBL/GenBank/DDBJ databases">
        <title>Caerostris extrusa draft genome.</title>
        <authorList>
            <person name="Kono N."/>
            <person name="Arakawa K."/>
        </authorList>
    </citation>
    <scope>NUCLEOTIDE SEQUENCE [LARGE SCALE GENOMIC DNA]</scope>
</reference>
<evidence type="ECO:0000313" key="1">
    <source>
        <dbReference type="EMBL" id="GIY68708.1"/>
    </source>
</evidence>
<accession>A0AAV4VF31</accession>
<comment type="caution">
    <text evidence="1">The sequence shown here is derived from an EMBL/GenBank/DDBJ whole genome shotgun (WGS) entry which is preliminary data.</text>
</comment>
<dbReference type="Proteomes" id="UP001054945">
    <property type="component" value="Unassembled WGS sequence"/>
</dbReference>
<keyword evidence="2" id="KW-1185">Reference proteome</keyword>
<gene>
    <name evidence="1" type="ORF">CEXT_382781</name>
</gene>
<organism evidence="1 2">
    <name type="scientific">Caerostris extrusa</name>
    <name type="common">Bark spider</name>
    <name type="synonym">Caerostris bankana</name>
    <dbReference type="NCBI Taxonomy" id="172846"/>
    <lineage>
        <taxon>Eukaryota</taxon>
        <taxon>Metazoa</taxon>
        <taxon>Ecdysozoa</taxon>
        <taxon>Arthropoda</taxon>
        <taxon>Chelicerata</taxon>
        <taxon>Arachnida</taxon>
        <taxon>Araneae</taxon>
        <taxon>Araneomorphae</taxon>
        <taxon>Entelegynae</taxon>
        <taxon>Araneoidea</taxon>
        <taxon>Araneidae</taxon>
        <taxon>Caerostris</taxon>
    </lineage>
</organism>
<evidence type="ECO:0000313" key="2">
    <source>
        <dbReference type="Proteomes" id="UP001054945"/>
    </source>
</evidence>